<gene>
    <name evidence="1" type="ORF">F9B74_05530</name>
</gene>
<keyword evidence="2" id="KW-1185">Reference proteome</keyword>
<protein>
    <submittedName>
        <fullName evidence="1">Uncharacterized protein</fullName>
    </submittedName>
</protein>
<proteinExistence type="predicted"/>
<evidence type="ECO:0000313" key="1">
    <source>
        <dbReference type="EMBL" id="NEN75785.1"/>
    </source>
</evidence>
<dbReference type="EMBL" id="JAAGYR010000009">
    <property type="protein sequence ID" value="NEN75785.1"/>
    <property type="molecule type" value="Genomic_DNA"/>
</dbReference>
<name>A0A6L9Y6F6_9BURK</name>
<accession>A0A6L9Y6F6</accession>
<sequence length="219" mass="24728">MNTAFIIPCDFSLYHPHNQHYQACRETINTLQYPASGIGIIEYGGSPIESSVQESLLEDVSFIAAYQHDEKIKAQIQLLPEKQVDTLCQIAALAWFFSLSEAQKIFPQPTQVMVVTPGVQINSDLFSQLSSQQQEDKFIFAPPTKATLRHEDTGGVLMQLSTTLWGFNSQQLSTVTQVLNKALHYTYQRFLQHGDIDLGHALFQFIDSSDIFFINQLPK</sequence>
<dbReference type="RefSeq" id="WP_163764377.1">
    <property type="nucleotide sequence ID" value="NZ_JAAGYR010000009.1"/>
</dbReference>
<comment type="caution">
    <text evidence="1">The sequence shown here is derived from an EMBL/GenBank/DDBJ whole genome shotgun (WGS) entry which is preliminary data.</text>
</comment>
<dbReference type="Proteomes" id="UP000477651">
    <property type="component" value="Unassembled WGS sequence"/>
</dbReference>
<evidence type="ECO:0000313" key="2">
    <source>
        <dbReference type="Proteomes" id="UP000477651"/>
    </source>
</evidence>
<organism evidence="1 2">
    <name type="scientific">Pelistega ratti</name>
    <dbReference type="NCBI Taxonomy" id="2652177"/>
    <lineage>
        <taxon>Bacteria</taxon>
        <taxon>Pseudomonadati</taxon>
        <taxon>Pseudomonadota</taxon>
        <taxon>Betaproteobacteria</taxon>
        <taxon>Burkholderiales</taxon>
        <taxon>Alcaligenaceae</taxon>
        <taxon>Pelistega</taxon>
    </lineage>
</organism>
<reference evidence="1 2" key="1">
    <citation type="submission" date="2020-02" db="EMBL/GenBank/DDBJ databases">
        <title>Pelistega sp. NLN82 were isolated from wild rodents of the Hainan Island.</title>
        <authorList>
            <person name="Niu N."/>
            <person name="Zhou J."/>
        </authorList>
    </citation>
    <scope>NUCLEOTIDE SEQUENCE [LARGE SCALE GENOMIC DNA]</scope>
    <source>
        <strain evidence="1 2">NLN82</strain>
    </source>
</reference>
<dbReference type="AlphaFoldDB" id="A0A6L9Y6F6"/>